<dbReference type="InterPro" id="IPR007529">
    <property type="entry name" value="Znf_HIT"/>
</dbReference>
<dbReference type="SUPFAM" id="SSF57903">
    <property type="entry name" value="FYVE/PHD zinc finger"/>
    <property type="match status" value="1"/>
</dbReference>
<dbReference type="EMBL" id="NMUF01000003">
    <property type="protein sequence ID" value="RFB00096.1"/>
    <property type="molecule type" value="Genomic_DNA"/>
</dbReference>
<evidence type="ECO:0000313" key="3">
    <source>
        <dbReference type="EMBL" id="RFB00096.1"/>
    </source>
</evidence>
<accession>A0A371QWT6</accession>
<evidence type="ECO:0000259" key="1">
    <source>
        <dbReference type="Pfam" id="PF04438"/>
    </source>
</evidence>
<organism evidence="2 5">
    <name type="scientific">Pyrobaculum aerophilum</name>
    <dbReference type="NCBI Taxonomy" id="13773"/>
    <lineage>
        <taxon>Archaea</taxon>
        <taxon>Thermoproteota</taxon>
        <taxon>Thermoprotei</taxon>
        <taxon>Thermoproteales</taxon>
        <taxon>Thermoproteaceae</taxon>
        <taxon>Pyrobaculum</taxon>
    </lineage>
</organism>
<protein>
    <recommendedName>
        <fullName evidence="1">HIT-type domain-containing protein</fullName>
    </recommendedName>
</protein>
<dbReference type="AlphaFoldDB" id="A0A371QWT6"/>
<dbReference type="Proteomes" id="UP000257123">
    <property type="component" value="Unassembled WGS sequence"/>
</dbReference>
<evidence type="ECO:0000313" key="4">
    <source>
        <dbReference type="Proteomes" id="UP000256877"/>
    </source>
</evidence>
<dbReference type="EMBL" id="NMUE01000030">
    <property type="protein sequence ID" value="RFA94887.1"/>
    <property type="molecule type" value="Genomic_DNA"/>
</dbReference>
<feature type="domain" description="HIT-type" evidence="1">
    <location>
        <begin position="3"/>
        <end position="24"/>
    </location>
</feature>
<evidence type="ECO:0000313" key="5">
    <source>
        <dbReference type="Proteomes" id="UP000257123"/>
    </source>
</evidence>
<dbReference type="Proteomes" id="UP000256877">
    <property type="component" value="Unassembled WGS sequence"/>
</dbReference>
<evidence type="ECO:0000313" key="2">
    <source>
        <dbReference type="EMBL" id="RFA94887.1"/>
    </source>
</evidence>
<sequence>MVQCYICGFEEAKYKCPKCGRLVCRHDWAGAYCAACEATLCRLCKSNFSISVCIVCGRLVCEKCSVRRGLGRVCKDCMRNLS</sequence>
<proteinExistence type="predicted"/>
<name>A0A371QWT6_9CREN</name>
<comment type="caution">
    <text evidence="2">The sequence shown here is derived from an EMBL/GenBank/DDBJ whole genome shotgun (WGS) entry which is preliminary data.</text>
</comment>
<gene>
    <name evidence="2" type="ORF">CGL51_09105</name>
    <name evidence="3" type="ORF">CGL52_01740</name>
</gene>
<dbReference type="Pfam" id="PF04438">
    <property type="entry name" value="zf-HIT"/>
    <property type="match status" value="1"/>
</dbReference>
<reference evidence="4 5" key="1">
    <citation type="submission" date="2017-07" db="EMBL/GenBank/DDBJ databases">
        <title>Draft genome sequence of aerobic hyperthermophilic archaea, Pyrobaculum aerophilum YKB31 and YKB32.</title>
        <authorList>
            <person name="Mochizuki T."/>
            <person name="Berliner A.J."/>
            <person name="Yoshida-Takashima Y."/>
            <person name="Takaki Y."/>
            <person name="Nunoura T."/>
            <person name="Takai K."/>
        </authorList>
    </citation>
    <scope>NUCLEOTIDE SEQUENCE [LARGE SCALE GENOMIC DNA]</scope>
    <source>
        <strain evidence="2 5">YKB31</strain>
        <strain evidence="3 4">YKB32</strain>
    </source>
</reference>
<dbReference type="InterPro" id="IPR011011">
    <property type="entry name" value="Znf_FYVE_PHD"/>
</dbReference>